<keyword evidence="2" id="KW-0808">Transferase</keyword>
<sequence>METKVELQESTLVAPSEQTPRHGLWLSNFDVTAARTHTALVYYYPAPAPTTGFFSPDRLRAALAKALVPFYPLAGRLGRDEAGRLQVDCHGEGALFVVATADCAGEDIFGNFVPSPKIRQAFVPVVPSGEPPCVMSMFQVTFLKCGGVVLGTAIHHALMDGIAAFHFIQTWSGLARGLSLSEACPSPPSHDRTPLRGRSPPHVDFDHLAYSSAYLTGPTRPSNTIVYSVSPKLLADLKSRCAPGVSTYGAVTAHLWRCMCVARGLAPGSDTRLRVTVNVRHRVQPPLPRHFSGNAILRDLVTVKVADVLAQPYPGYVADAVRKSLDGVNDAHVRSVIDYLGIESENGTLEATPWQLLPESNLWVTGWLGLPMYDADFGWGTPRLVAPAQMFGTGMAYVMQRPHKDDGIVVFVALEPEYAQSFEDVFYNQ</sequence>
<name>A0AAD8WGP1_LOLMU</name>
<reference evidence="4" key="1">
    <citation type="submission" date="2023-07" db="EMBL/GenBank/DDBJ databases">
        <title>A chromosome-level genome assembly of Lolium multiflorum.</title>
        <authorList>
            <person name="Chen Y."/>
            <person name="Copetti D."/>
            <person name="Kolliker R."/>
            <person name="Studer B."/>
        </authorList>
    </citation>
    <scope>NUCLEOTIDE SEQUENCE</scope>
    <source>
        <strain evidence="4">02402/16</strain>
        <tissue evidence="4">Leaf</tissue>
    </source>
</reference>
<dbReference type="GO" id="GO:0016747">
    <property type="term" value="F:acyltransferase activity, transferring groups other than amino-acyl groups"/>
    <property type="evidence" value="ECO:0007669"/>
    <property type="project" value="UniProtKB-ARBA"/>
</dbReference>
<dbReference type="SUPFAM" id="SSF52777">
    <property type="entry name" value="CoA-dependent acyltransferases"/>
    <property type="match status" value="1"/>
</dbReference>
<protein>
    <submittedName>
        <fullName evidence="4">Uncharacterized protein</fullName>
    </submittedName>
</protein>
<evidence type="ECO:0000256" key="2">
    <source>
        <dbReference type="ARBA" id="ARBA00022679"/>
    </source>
</evidence>
<comment type="caution">
    <text evidence="4">The sequence shown here is derived from an EMBL/GenBank/DDBJ whole genome shotgun (WGS) entry which is preliminary data.</text>
</comment>
<proteinExistence type="inferred from homology"/>
<dbReference type="Gene3D" id="3.30.559.10">
    <property type="entry name" value="Chloramphenicol acetyltransferase-like domain"/>
    <property type="match status" value="2"/>
</dbReference>
<organism evidence="4 5">
    <name type="scientific">Lolium multiflorum</name>
    <name type="common">Italian ryegrass</name>
    <name type="synonym">Lolium perenne subsp. multiflorum</name>
    <dbReference type="NCBI Taxonomy" id="4521"/>
    <lineage>
        <taxon>Eukaryota</taxon>
        <taxon>Viridiplantae</taxon>
        <taxon>Streptophyta</taxon>
        <taxon>Embryophyta</taxon>
        <taxon>Tracheophyta</taxon>
        <taxon>Spermatophyta</taxon>
        <taxon>Magnoliopsida</taxon>
        <taxon>Liliopsida</taxon>
        <taxon>Poales</taxon>
        <taxon>Poaceae</taxon>
        <taxon>BOP clade</taxon>
        <taxon>Pooideae</taxon>
        <taxon>Poodae</taxon>
        <taxon>Poeae</taxon>
        <taxon>Poeae Chloroplast Group 2 (Poeae type)</taxon>
        <taxon>Loliodinae</taxon>
        <taxon>Loliinae</taxon>
        <taxon>Lolium</taxon>
    </lineage>
</organism>
<dbReference type="PANTHER" id="PTHR31642:SF25">
    <property type="entry name" value="ANTHRANILATE N-BENZOYLTRANSFERASE PROTEIN 1"/>
    <property type="match status" value="1"/>
</dbReference>
<evidence type="ECO:0000313" key="5">
    <source>
        <dbReference type="Proteomes" id="UP001231189"/>
    </source>
</evidence>
<accession>A0AAD8WGP1</accession>
<keyword evidence="3" id="KW-0012">Acyltransferase</keyword>
<dbReference type="PANTHER" id="PTHR31642">
    <property type="entry name" value="TRICHOTHECENE 3-O-ACETYLTRANSFERASE"/>
    <property type="match status" value="1"/>
</dbReference>
<dbReference type="AlphaFoldDB" id="A0AAD8WGP1"/>
<evidence type="ECO:0000313" key="4">
    <source>
        <dbReference type="EMBL" id="KAK1653464.1"/>
    </source>
</evidence>
<dbReference type="InterPro" id="IPR023213">
    <property type="entry name" value="CAT-like_dom_sf"/>
</dbReference>
<evidence type="ECO:0000256" key="1">
    <source>
        <dbReference type="ARBA" id="ARBA00009861"/>
    </source>
</evidence>
<comment type="similarity">
    <text evidence="1">Belongs to the plant acyltransferase family.</text>
</comment>
<gene>
    <name evidence="4" type="ORF">QYE76_071269</name>
</gene>
<dbReference type="Pfam" id="PF02458">
    <property type="entry name" value="Transferase"/>
    <property type="match status" value="1"/>
</dbReference>
<dbReference type="Proteomes" id="UP001231189">
    <property type="component" value="Unassembled WGS sequence"/>
</dbReference>
<keyword evidence="5" id="KW-1185">Reference proteome</keyword>
<dbReference type="EMBL" id="JAUUTY010000004">
    <property type="protein sequence ID" value="KAK1653464.1"/>
    <property type="molecule type" value="Genomic_DNA"/>
</dbReference>
<dbReference type="InterPro" id="IPR050317">
    <property type="entry name" value="Plant_Fungal_Acyltransferase"/>
</dbReference>
<evidence type="ECO:0000256" key="3">
    <source>
        <dbReference type="ARBA" id="ARBA00023315"/>
    </source>
</evidence>